<feature type="compositionally biased region" description="Acidic residues" evidence="2">
    <location>
        <begin position="87"/>
        <end position="99"/>
    </location>
</feature>
<sequence length="162" mass="18564">MPKRRLSGDSKDNTPRKIRKFSNQQMEHRGNLEGTVSSLRRCSLSQLPNEFEPKTQLLAPERDLRSRNDEPTNLDADFSSATADTDNSVEESSDDSDLEESLKSPRPESSQEMIDEIKNLKEIINSKTFMMKHWRDSAMRLEKEVEVLKAKLEAVDKEPARA</sequence>
<gene>
    <name evidence="3" type="ORF">BFJ72_g6843</name>
</gene>
<protein>
    <submittedName>
        <fullName evidence="3">Uncharacterized protein</fullName>
    </submittedName>
</protein>
<evidence type="ECO:0000256" key="2">
    <source>
        <dbReference type="SAM" id="MobiDB-lite"/>
    </source>
</evidence>
<keyword evidence="1" id="KW-0175">Coiled coil</keyword>
<proteinExistence type="predicted"/>
<dbReference type="EMBL" id="MRDB01000021">
    <property type="protein sequence ID" value="RKL39369.1"/>
    <property type="molecule type" value="Genomic_DNA"/>
</dbReference>
<evidence type="ECO:0000256" key="1">
    <source>
        <dbReference type="SAM" id="Coils"/>
    </source>
</evidence>
<feature type="coiled-coil region" evidence="1">
    <location>
        <begin position="131"/>
        <end position="158"/>
    </location>
</feature>
<feature type="compositionally biased region" description="Polar residues" evidence="2">
    <location>
        <begin position="34"/>
        <end position="48"/>
    </location>
</feature>
<comment type="caution">
    <text evidence="3">The sequence shown here is derived from an EMBL/GenBank/DDBJ whole genome shotgun (WGS) entry which is preliminary data.</text>
</comment>
<evidence type="ECO:0000313" key="4">
    <source>
        <dbReference type="Proteomes" id="UP000283569"/>
    </source>
</evidence>
<organism evidence="3 4">
    <name type="scientific">Gibberella intermedia</name>
    <name type="common">Bulb rot disease fungus</name>
    <name type="synonym">Fusarium proliferatum</name>
    <dbReference type="NCBI Taxonomy" id="948311"/>
    <lineage>
        <taxon>Eukaryota</taxon>
        <taxon>Fungi</taxon>
        <taxon>Dikarya</taxon>
        <taxon>Ascomycota</taxon>
        <taxon>Pezizomycotina</taxon>
        <taxon>Sordariomycetes</taxon>
        <taxon>Hypocreomycetidae</taxon>
        <taxon>Hypocreales</taxon>
        <taxon>Nectriaceae</taxon>
        <taxon>Fusarium</taxon>
        <taxon>Fusarium fujikuroi species complex</taxon>
    </lineage>
</organism>
<feature type="compositionally biased region" description="Low complexity" evidence="2">
    <location>
        <begin position="75"/>
        <end position="86"/>
    </location>
</feature>
<accession>A0A420TD47</accession>
<dbReference type="AlphaFoldDB" id="A0A420TD47"/>
<feature type="compositionally biased region" description="Basic and acidic residues" evidence="2">
    <location>
        <begin position="1"/>
        <end position="15"/>
    </location>
</feature>
<feature type="compositionally biased region" description="Basic and acidic residues" evidence="2">
    <location>
        <begin position="60"/>
        <end position="70"/>
    </location>
</feature>
<evidence type="ECO:0000313" key="3">
    <source>
        <dbReference type="EMBL" id="RKL39369.1"/>
    </source>
</evidence>
<reference evidence="3 4" key="1">
    <citation type="journal article" date="2018" name="Sci. Rep.">
        <title>Characterisation of pathogen-specific regions and novel effector candidates in Fusarium oxysporum f. sp. cepae.</title>
        <authorList>
            <person name="Armitage A.D."/>
            <person name="Taylor A."/>
            <person name="Sobczyk M.K."/>
            <person name="Baxter L."/>
            <person name="Greenfield B.P."/>
            <person name="Bates H.J."/>
            <person name="Wilson F."/>
            <person name="Jackson A.C."/>
            <person name="Ott S."/>
            <person name="Harrison R.J."/>
            <person name="Clarkson J.P."/>
        </authorList>
    </citation>
    <scope>NUCLEOTIDE SEQUENCE [LARGE SCALE GENOMIC DNA]</scope>
    <source>
        <strain evidence="3 4">Fp_A8</strain>
    </source>
</reference>
<dbReference type="Proteomes" id="UP000283569">
    <property type="component" value="Unassembled WGS sequence"/>
</dbReference>
<name>A0A420TD47_GIBIN</name>
<feature type="region of interest" description="Disordered" evidence="2">
    <location>
        <begin position="1"/>
        <end position="113"/>
    </location>
</feature>